<dbReference type="InterPro" id="IPR007676">
    <property type="entry name" value="Ribophorin_I"/>
</dbReference>
<dbReference type="AlphaFoldDB" id="A0A9Q1JZ95"/>
<keyword evidence="6" id="KW-0732">Signal</keyword>
<dbReference type="PANTHER" id="PTHR21049">
    <property type="entry name" value="RIBOPHORIN I"/>
    <property type="match status" value="1"/>
</dbReference>
<comment type="subunit">
    <text evidence="10">Component of the oligosaccharyltransferase (OST) complex.</text>
</comment>
<keyword evidence="9 10" id="KW-0472">Membrane</keyword>
<evidence type="ECO:0000256" key="6">
    <source>
        <dbReference type="ARBA" id="ARBA00022729"/>
    </source>
</evidence>
<dbReference type="PANTHER" id="PTHR21049:SF0">
    <property type="entry name" value="DOLICHYL-DIPHOSPHOOLIGOSACCHARIDE--PROTEIN GLYCOSYLTRANSFERASE SUBUNIT 1"/>
    <property type="match status" value="1"/>
</dbReference>
<evidence type="ECO:0000256" key="4">
    <source>
        <dbReference type="ARBA" id="ARBA00008905"/>
    </source>
</evidence>
<comment type="subcellular location">
    <subcellularLocation>
        <location evidence="2 10">Endoplasmic reticulum membrane</location>
        <topology evidence="2 10">Single-pass type I membrane protein</topology>
    </subcellularLocation>
</comment>
<comment type="function">
    <text evidence="1 10">Subunit of the oligosaccharyl transferase (OST) complex that catalyzes the initial transfer of a defined glycan (Glc(3)Man(9)GlcNAc(2) in eukaryotes) from the lipid carrier dolichol-pyrophosphate to an asparagine residue within an Asn-X-Ser/Thr consensus motif in nascent polypeptide chains, the first step in protein N-glycosylation. N-glycosylation occurs cotranslationally and the complex associates with the Sec61 complex at the channel-forming translocon complex that mediates protein translocation across the endoplasmic reticulum (ER). All subunits are required for a maximal enzyme activity.</text>
</comment>
<dbReference type="GO" id="GO:0008250">
    <property type="term" value="C:oligosaccharyltransferase complex"/>
    <property type="evidence" value="ECO:0007669"/>
    <property type="project" value="UniProtKB-UniRule"/>
</dbReference>
<keyword evidence="8 10" id="KW-1133">Transmembrane helix</keyword>
<evidence type="ECO:0000313" key="12">
    <source>
        <dbReference type="Proteomes" id="UP001153076"/>
    </source>
</evidence>
<feature type="transmembrane region" description="Helical" evidence="10">
    <location>
        <begin position="407"/>
        <end position="426"/>
    </location>
</feature>
<dbReference type="Pfam" id="PF04597">
    <property type="entry name" value="Ribophorin_I"/>
    <property type="match status" value="1"/>
</dbReference>
<name>A0A9Q1JZ95_9CARY</name>
<comment type="caution">
    <text evidence="11">The sequence shown here is derived from an EMBL/GenBank/DDBJ whole genome shotgun (WGS) entry which is preliminary data.</text>
</comment>
<dbReference type="GO" id="GO:0018279">
    <property type="term" value="P:protein N-linked glycosylation via asparagine"/>
    <property type="evidence" value="ECO:0007669"/>
    <property type="project" value="TreeGrafter"/>
</dbReference>
<evidence type="ECO:0000256" key="2">
    <source>
        <dbReference type="ARBA" id="ARBA00004115"/>
    </source>
</evidence>
<dbReference type="EMBL" id="JAKOGI010000531">
    <property type="protein sequence ID" value="KAJ8433547.1"/>
    <property type="molecule type" value="Genomic_DNA"/>
</dbReference>
<keyword evidence="7 10" id="KW-0256">Endoplasmic reticulum</keyword>
<comment type="pathway">
    <text evidence="3 10">Protein modification; protein glycosylation.</text>
</comment>
<dbReference type="OrthoDB" id="310030at2759"/>
<evidence type="ECO:0000256" key="10">
    <source>
        <dbReference type="RuleBase" id="RU361143"/>
    </source>
</evidence>
<sequence>MFMQIDLTSHIVRIISTLKVENEGNGLLSDLLVALTDQEASHLAFLSVFQNEGKGKAKSPKASLPIEVLEPEGIHPHLTFYSVSLPRGLFKGETLTLEVWAVFTHILKPFPKQVPQGDPQLILLEDSGYYLSPYAVESQTLTVKLPDARIESYTELGKTKVRGSEIRYGPYQNQTSFTEFPISVHFEYNKPLLVAQKLVREIEISHWGNVQITEHYNLIHGGAVLKGRYSRLDYQASPHTNAASAFSRLVASLHRGAHSVYYRDEIGNISTSRLRSDSQKTEIEIEPRFPLFGGWRTFFTIGYGLPLEDYLFESEGKRFLNFSFGSSISDLVINELIVKVVLPEGSSGISVSIPFPVEQWQETKISHLDISGRPVMVLRKTNVVPEHNQHFQVYYEFSRFSMLREPLMLIIGFFFLFVASIAYTHADLSISKSSPSYLAKLQKDEVQIKLQQLLNIISQCLAIHDGLEASVQELSKTGDLQAFKTERKPANSLLKELLKELKPLLLFLQSSPQAARIFPKADDLVAKEQELLEKFTTKHSIIVDCYERKLSGREIENRVAPYQQKTTALRQEIDNLVDYIDGAI</sequence>
<keyword evidence="5 10" id="KW-0812">Transmembrane</keyword>
<evidence type="ECO:0000256" key="3">
    <source>
        <dbReference type="ARBA" id="ARBA00004922"/>
    </source>
</evidence>
<dbReference type="Proteomes" id="UP001153076">
    <property type="component" value="Unassembled WGS sequence"/>
</dbReference>
<protein>
    <recommendedName>
        <fullName evidence="10">Dolichyl-diphosphooligosaccharide--protein glycosyltransferase subunit 1</fullName>
    </recommendedName>
</protein>
<comment type="similarity">
    <text evidence="4 10">Belongs to the OST1 family.</text>
</comment>
<evidence type="ECO:0000256" key="5">
    <source>
        <dbReference type="ARBA" id="ARBA00022692"/>
    </source>
</evidence>
<gene>
    <name evidence="11" type="ORF">Cgig2_018100</name>
</gene>
<evidence type="ECO:0000256" key="7">
    <source>
        <dbReference type="ARBA" id="ARBA00022824"/>
    </source>
</evidence>
<keyword evidence="12" id="KW-1185">Reference proteome</keyword>
<evidence type="ECO:0000256" key="1">
    <source>
        <dbReference type="ARBA" id="ARBA00002791"/>
    </source>
</evidence>
<evidence type="ECO:0000256" key="9">
    <source>
        <dbReference type="ARBA" id="ARBA00023136"/>
    </source>
</evidence>
<evidence type="ECO:0000256" key="8">
    <source>
        <dbReference type="ARBA" id="ARBA00022989"/>
    </source>
</evidence>
<proteinExistence type="inferred from homology"/>
<organism evidence="11 12">
    <name type="scientific">Carnegiea gigantea</name>
    <dbReference type="NCBI Taxonomy" id="171969"/>
    <lineage>
        <taxon>Eukaryota</taxon>
        <taxon>Viridiplantae</taxon>
        <taxon>Streptophyta</taxon>
        <taxon>Embryophyta</taxon>
        <taxon>Tracheophyta</taxon>
        <taxon>Spermatophyta</taxon>
        <taxon>Magnoliopsida</taxon>
        <taxon>eudicotyledons</taxon>
        <taxon>Gunneridae</taxon>
        <taxon>Pentapetalae</taxon>
        <taxon>Caryophyllales</taxon>
        <taxon>Cactineae</taxon>
        <taxon>Cactaceae</taxon>
        <taxon>Cactoideae</taxon>
        <taxon>Echinocereeae</taxon>
        <taxon>Carnegiea</taxon>
    </lineage>
</organism>
<accession>A0A9Q1JZ95</accession>
<reference evidence="11" key="1">
    <citation type="submission" date="2022-04" db="EMBL/GenBank/DDBJ databases">
        <title>Carnegiea gigantea Genome sequencing and assembly v2.</title>
        <authorList>
            <person name="Copetti D."/>
            <person name="Sanderson M.J."/>
            <person name="Burquez A."/>
            <person name="Wojciechowski M.F."/>
        </authorList>
    </citation>
    <scope>NUCLEOTIDE SEQUENCE</scope>
    <source>
        <strain evidence="11">SGP5-SGP5p</strain>
        <tissue evidence="11">Aerial part</tissue>
    </source>
</reference>
<evidence type="ECO:0000313" key="11">
    <source>
        <dbReference type="EMBL" id="KAJ8433547.1"/>
    </source>
</evidence>